<dbReference type="EMBL" id="VTHL01000010">
    <property type="protein sequence ID" value="TYZ09235.1"/>
    <property type="molecule type" value="Genomic_DNA"/>
</dbReference>
<dbReference type="RefSeq" id="WP_149071030.1">
    <property type="nucleotide sequence ID" value="NZ_VTHL01000010.1"/>
</dbReference>
<dbReference type="AlphaFoldDB" id="A0A5D6V210"/>
<feature type="signal peptide" evidence="1">
    <location>
        <begin position="1"/>
        <end position="24"/>
    </location>
</feature>
<protein>
    <recommendedName>
        <fullName evidence="4">Transporter</fullName>
    </recommendedName>
</protein>
<evidence type="ECO:0008006" key="4">
    <source>
        <dbReference type="Google" id="ProtNLM"/>
    </source>
</evidence>
<sequence length="296" mass="31042">MSHSYSLAALATSVLLAAAPRAQAQSIITGFMAGKGHGSVAVSGTLERYTAVYLVPEKVDAVPVFKKINVSSINLFANYGLSDKVEVVLSLPYIRSEGQADDQVVQAQGYTNRRQGFQDISAYLKFKGYSTEVGSSQLDLLGAVGVSTPLSNYQSAQGVQYIIAIGNRATKGTALGVAHLKTPIGVFLTGQAGYSLRSGRVPNAFLAEAKAGYAGLKLYVEGWISFQKSDKSGTDILQPGFDGNFTATRVDYARVGGSIFRPLAKGVGVVLGASTYVAGRNIGKSTAGSLGVAYNF</sequence>
<reference evidence="2 3" key="1">
    <citation type="submission" date="2019-08" db="EMBL/GenBank/DDBJ databases">
        <authorList>
            <person name="Seo M.-J."/>
        </authorList>
    </citation>
    <scope>NUCLEOTIDE SEQUENCE [LARGE SCALE GENOMIC DNA]</scope>
    <source>
        <strain evidence="2 3">KIGAM108</strain>
    </source>
</reference>
<gene>
    <name evidence="2" type="ORF">FY528_10835</name>
</gene>
<evidence type="ECO:0000256" key="1">
    <source>
        <dbReference type="SAM" id="SignalP"/>
    </source>
</evidence>
<evidence type="ECO:0000313" key="2">
    <source>
        <dbReference type="EMBL" id="TYZ09235.1"/>
    </source>
</evidence>
<organism evidence="2 3">
    <name type="scientific">Hymenobacter lutimineralis</name>
    <dbReference type="NCBI Taxonomy" id="2606448"/>
    <lineage>
        <taxon>Bacteria</taxon>
        <taxon>Pseudomonadati</taxon>
        <taxon>Bacteroidota</taxon>
        <taxon>Cytophagia</taxon>
        <taxon>Cytophagales</taxon>
        <taxon>Hymenobacteraceae</taxon>
        <taxon>Hymenobacter</taxon>
    </lineage>
</organism>
<comment type="caution">
    <text evidence="2">The sequence shown here is derived from an EMBL/GenBank/DDBJ whole genome shotgun (WGS) entry which is preliminary data.</text>
</comment>
<proteinExistence type="predicted"/>
<keyword evidence="3" id="KW-1185">Reference proteome</keyword>
<evidence type="ECO:0000313" key="3">
    <source>
        <dbReference type="Proteomes" id="UP000322791"/>
    </source>
</evidence>
<accession>A0A5D6V210</accession>
<keyword evidence="1" id="KW-0732">Signal</keyword>
<name>A0A5D6V210_9BACT</name>
<dbReference type="Proteomes" id="UP000322791">
    <property type="component" value="Unassembled WGS sequence"/>
</dbReference>
<feature type="chain" id="PRO_5022756732" description="Transporter" evidence="1">
    <location>
        <begin position="25"/>
        <end position="296"/>
    </location>
</feature>